<sequence>MSLLQAQIRFNVPYSKIVSKAQVANGVVLFTDQDADDFPLFRIVAGNQPNDAFSIDPHTGQLSVVVDLLDYETRSTYSLAVSASDQAGASAISIVTISLLDLNEPPFIQDKVCFVVENSPIGTEVCQVEANDPDSSLLKNGMYEFQLAPSSALSDAAFAVDSSSGTLKVLNSSLLNYEQLQTMTLTVCAVDKGTPPMQGCGLVTVLIVDANDAPTTVSPQSCEISEISYDLDASQRAKFANTVVCSLQVIDEDASGSTLAWKTHSWIYKSRSDSCPFAVNAQGHVIVNDSTLLDYELQHACVLLVQATDAAGLASPWQTVDVYIWDVNERPSIYPSVFYIDENSVAGSTAVGSMNEFDPDTTSDGIPDLVRIRLVGVADVFDIVDNTVYLVKAALNYEVQAEYTLLIVATDLAGATSKQYQIRVVVNDVNEPPQVTSMLVSIDENCPAKTRITPAVSTTDPDGDTVYFSLVEERLSTSGSGLAPTTFGIDALTGMLFQQVEYLDYEMHDWYQLVVKVQDSDGLYTTANITITVNDVNEAPSVVSQYVSVKEDFRMGSLVGTAFRVLTSDPEILKHNLVTFLVIGGNDEGVFSIDAATGQVKLSKLLDYETTPSYQLQVVVRDHEGLEGKAWLNVSVADVNEPPTIRSVNFSIPENSLPATPVGAPLEAYDQDSNTTLIFSIIETGIGHPNCFTVNRTSGQLSLATGCLLDFELQSTSFFTITVEVSDGQLAARGIAVVSVTNINEPPVFSEPVLYALLSENSAAGTLVTIFHATDPDMNDMLVYWDCGQSVPRTFAMQDSHGGSTGQLIVLNSSALNFETNPTLWVDICVQDRGNLTASTKLLITLLDVDEPPYFNRKRVEFAMKENADANTLIGFPLRVYIVDEQDDNPLGETCEQSMVITDSTCSPDVVFGIDPCGQLSLLDGTLDYETLPYCELTITLSRALTFTEDELADSGSLIVQLQILNVNECPVFLKQTYAFSASENAAIDTTIGYLTARDPDPDSRLSFRLDLSAYFAVPPFTISNDGVVVVTGDLDYEMQRSYEFSALVGDQWGLSTDVRVVVSLIDSNEPPVYQQSYYSFKVAENEPKQTLVGTVVALDTDIFQNNTLVYSIVSGNDLGTFTVSSVAGNGKLYVNNAQTLDFERQESFTLVISAHDNGPGTLCAFTTVHIEVSNVNEAPVVNKNVIVYVAENAIVATPLSTAANLAEACSGSMYAADRDSGDQLRFTFQSAAQQSFGIDPETGIMYTNTLLDYETKALYSIQVTATDQGGLAGSGTVTVIVLDRNDAPNVLFSTFSISENTPRNAIINAVQVSDQDSGQTHVFSIAETTLVLNDNTSVIRPSNDVVVIDPTSGTLRVLDEKAFDYEAIREIQVTVVVKDDGLPVQQSNATITIQVLDINEPCSFQNLQTTFSLLENSVGAVGKVLAVDPDIDSLVTKWSALTYYIVDDASSSSGGSFTISNTGEISALKSFDYEVQRIATLSVRAVDDGSLSCMNRVQVVIEDVNEPPVISPSSFWVKESVPVGSGVAHCLDCASVVGASILYWDPENDTTVLDQNSTAKFTISSANGILQVNGELDFETAPNYDLTVTATDSHNLTSTAVLRVHIIDVNEAPVFFSQRTLKVEENSPRGTVVGAITPAYDPDLYDAISYDILEAIDSNGTSVDLFTIHSCDGEIRLSKDNVIDYEANREYRLRVRARDRYGLSAISDSITISVVDVNEVPTCSDLTFDLLENTVRGTVVGKLKWRDDDSPLKNTITVFEVITPDDNAAFGAFSVIQSGKDYLLVVNSPGSLNFEKVRRLQVWLRIADNFVGGDESTGKVVSSLASTCIVTIHLQDVNEPPTIRNVTKRSLNVAKTLVQIVVIDVNEAPQLQRNCFVDQLNAIRERYDLNEHLCVHVDENLPLGSLLSRISANDEDPHQRLYYTISSDVAVIARIVQTDDRNCDVVSFQETFNFEKQNVYRFQLTVTDTGTGFLSDHVQVVVFVHDVNEVPAVIRASMLNLRLPENTAPGTLIGQIRAVDPEGDAFTFVLQSTTPVADSIWIDADGSIYSSEEPCDFESLVRLQISSGSSINPVLSVQASIITFDNVSVPIQLEIMIVDVTEPPLFKYKDYKMAVHELAESNSLIGIISAFDVDFNDSVVYSMASKDLDGTIVTDLFTLDVSSGALSLLHKGILDVRQKSFYNLTMQATDSTGLLDTTTVSVVVLNDNYPPVCSMLHCWVAENSPAIQIGLPGTEGPCQVSVQDADAEQPHVFFRVSNDNDPFTIDYGTGTIHYGAGRAYANFEVQDEYRIRYQASDVPAAGTASLSCSSEVVITVIDVNEAPEFTSGVSTLSVIENSVAGTTVGKVDASDEDTGDVLQFTLLSAYSPFILDKDTGLLQVANASLLNFEMQSSMVILVSVTDQLGLQALANISVAVLNTNDPPVLDTTVLYANEFAASTSSNALQALGSLHCVDEDYGDALRFKLLTWNSKFIIESTSGLIYARADLLDFETKREYVLDIRCTDGLTESSALATVIVVNINESPIVRNYTIRVRENITPGSLVGKIDAFDPELNDAEYLTIASAEFNTQTVFVQPLQKAAKCFSTSDDFEWISFSEHLKAKAFVVAGPSTAPVTNLTLRFASSGSMFVLLDQEAIDVPKWITDGGFSLLAGESVVAQSSSSKLEFHIYIKSVAAEFFTVPSLSDASSSSGAFYILGAYPSPLEYFLHGASSSSFEINNSGELSLSSSAEPFDFEAVLSKSQPLTLFVGVMDHFGLTSEATLTVYVDDVNEKPVLESTSFQISENPGIGAWIGTLIAVDPDAGDFVTYSLAYDSSLVLVSPAGNVSVLNASAFDYELKGSIMVKVRATDAQGLYDEQDVKIVIMDVNEAPVFSSSSYYLTVLENTAIGTAFGMPLHATDQDVGQTNSLRYELVAKDAGGFPFRLEGCSGQLIVQNENLDYEMTNVYVFEVRATDPGYPTALSATAQVTVRIVDVNEPPVFGNMPKFSIAENAPNNAGIGQMLVTDPDKDSVLTYTTNSSAFVRISPSGWLTSTTSFDYETMPMLTILVTASDNGVNCYGLEAEHCTPLSVSTIVVVYVANVNEPPQLEAAEFSTRENLCSGTFVGRPLLVIDPDGTVGDEWGFSIISSNDSDVKIAFGIRENGQLFTRVSLDFETKSRYDVPVVYSDGEYETMKFIVISVVDVNESPVVSAGQAGSIAENSPTGTTVMVVKYTDPDVLLNNVFSLASTYLPFEVHSETGVITTTRPLDFEKDLKIFVVSVRVCDKGVSNLCGHEVVNIAVLDVPEAPTMTSVNCAVVENTAEIMNEARTIKCTFIADDPDVNSCSRYEIAETSLFTLTEPIVVDGASTQLSLNRSVCTNSSVSLAWHGRSSYAQSIINYEEKSQHVVPINIYDATFESTGLFSQSFITVNAIDANDCPTMASVAFSILEGVPQGTLIGYPLPGKDEDFADVLSYAIGEASTLGGLIQIDRSSGQLSIARDPTLNELVYPATYIIRVSVTDKAQCTSGATVTITTANANFPPVWSISVPVAFLIDENVAAGTQVGSSLLQWVSDPDNDTMEFSLQSKADTMCVDTFSLGGSDGKLSLRPNQSLDYERRNTYVCTFVACDPLNACSVRDIQIRVQNVNEPPVFSESAVKFEVQENQPANSTAARCLSAVDPDFGDGKLLQYSLNCTSAVDCSPFSIHTEQDCNQTACARIQMPVSLNYEARSTYVFTLVAMDQQGLTATTTITIQVVDVNEVQSFSGFPFAVSVSENAAVGTVLFTVRATDPDVSTSMYSTMQYSLESVYPTDMGWIQINAATGEVSVTGVIDYEAVQSFTLTVQAKDTSAAPLNISSQCVVNVLDVQDMTIDRVELLPGATTLSTVGGDTIELIGTNIGFKQRSENSVIIKKLEVRYGTYGSGLPFLASNCSLVNGNTNLALASIYIGTSCS</sequence>
<feature type="domain" description="Cadherin" evidence="9">
    <location>
        <begin position="2873"/>
        <end position="2980"/>
    </location>
</feature>
<feature type="domain" description="Cadherin" evidence="9">
    <location>
        <begin position="3632"/>
        <end position="3749"/>
    </location>
</feature>
<feature type="domain" description="Cadherin" evidence="9">
    <location>
        <begin position="3525"/>
        <end position="3631"/>
    </location>
</feature>
<dbReference type="GO" id="GO:0016020">
    <property type="term" value="C:membrane"/>
    <property type="evidence" value="ECO:0007669"/>
    <property type="project" value="UniProtKB-SubCell"/>
</dbReference>
<dbReference type="SMART" id="SM00736">
    <property type="entry name" value="CADG"/>
    <property type="match status" value="1"/>
</dbReference>
<keyword evidence="6" id="KW-0130">Cell adhesion</keyword>
<dbReference type="InterPro" id="IPR002126">
    <property type="entry name" value="Cadherin-like_dom"/>
</dbReference>
<evidence type="ECO:0000259" key="9">
    <source>
        <dbReference type="PROSITE" id="PS50268"/>
    </source>
</evidence>
<feature type="domain" description="Cadherin" evidence="9">
    <location>
        <begin position="1616"/>
        <end position="1724"/>
    </location>
</feature>
<dbReference type="VEuPathDB" id="FungiDB:PYU1_G011006"/>
<dbReference type="GO" id="GO:0005911">
    <property type="term" value="C:cell-cell junction"/>
    <property type="evidence" value="ECO:0007669"/>
    <property type="project" value="TreeGrafter"/>
</dbReference>
<feature type="domain" description="Cadherin" evidence="9">
    <location>
        <begin position="3086"/>
        <end position="3189"/>
    </location>
</feature>
<feature type="domain" description="Cadherin" evidence="9">
    <location>
        <begin position="115"/>
        <end position="221"/>
    </location>
</feature>
<dbReference type="PANTHER" id="PTHR24025">
    <property type="entry name" value="DESMOGLEIN FAMILY MEMBER"/>
    <property type="match status" value="1"/>
</dbReference>
<name>K3X1D1_GLOUD</name>
<keyword evidence="5" id="KW-0106">Calcium</keyword>
<evidence type="ECO:0000256" key="2">
    <source>
        <dbReference type="ARBA" id="ARBA00022692"/>
    </source>
</evidence>
<feature type="domain" description="Cadherin" evidence="9">
    <location>
        <begin position="332"/>
        <end position="435"/>
    </location>
</feature>
<dbReference type="OMA" id="AGGMRKY"/>
<feature type="domain" description="Cadherin" evidence="9">
    <location>
        <begin position="974"/>
        <end position="1074"/>
    </location>
</feature>
<keyword evidence="4" id="KW-0677">Repeat</keyword>
<feature type="domain" description="Cadherin" evidence="9">
    <location>
        <begin position="2108"/>
        <end position="2214"/>
    </location>
</feature>
<dbReference type="eggNOG" id="KOG3594">
    <property type="taxonomic scope" value="Eukaryota"/>
</dbReference>
<feature type="domain" description="Cadherin" evidence="9">
    <location>
        <begin position="3744"/>
        <end position="3859"/>
    </location>
</feature>
<feature type="domain" description="Cadherin" evidence="9">
    <location>
        <begin position="31"/>
        <end position="107"/>
    </location>
</feature>
<dbReference type="EMBL" id="GL376590">
    <property type="status" value="NOT_ANNOTATED_CDS"/>
    <property type="molecule type" value="Genomic_DNA"/>
</dbReference>
<protein>
    <recommendedName>
        <fullName evidence="9">Cadherin domain-containing protein</fullName>
    </recommendedName>
</protein>
<dbReference type="STRING" id="431595.K3X1D1"/>
<reference evidence="11" key="2">
    <citation type="submission" date="2010-04" db="EMBL/GenBank/DDBJ databases">
        <authorList>
            <person name="Buell R."/>
            <person name="Hamilton J."/>
            <person name="Hostetler J."/>
        </authorList>
    </citation>
    <scope>NUCLEOTIDE SEQUENCE [LARGE SCALE GENOMIC DNA]</scope>
    <source>
        <strain evidence="11">DAOM:BR144</strain>
    </source>
</reference>
<feature type="domain" description="Cadherin" evidence="9">
    <location>
        <begin position="225"/>
        <end position="337"/>
    </location>
</feature>
<dbReference type="FunFam" id="2.60.40.60:FF:000015">
    <property type="entry name" value="FAT atypical cadherin 1"/>
    <property type="match status" value="1"/>
</dbReference>
<feature type="domain" description="Cadherin" evidence="9">
    <location>
        <begin position="1562"/>
        <end position="1616"/>
    </location>
</feature>
<dbReference type="InterPro" id="IPR015919">
    <property type="entry name" value="Cadherin-like_sf"/>
</dbReference>
<feature type="domain" description="Cadherin" evidence="9">
    <location>
        <begin position="2684"/>
        <end position="2775"/>
    </location>
</feature>
<feature type="domain" description="Cadherin" evidence="9">
    <location>
        <begin position="750"/>
        <end position="855"/>
    </location>
</feature>
<keyword evidence="2" id="KW-0812">Transmembrane</keyword>
<feature type="domain" description="Cadherin" evidence="9">
    <location>
        <begin position="2221"/>
        <end position="2326"/>
    </location>
</feature>
<dbReference type="PRINTS" id="PR00205">
    <property type="entry name" value="CADHERIN"/>
</dbReference>
<reference evidence="11" key="1">
    <citation type="journal article" date="2010" name="Genome Biol.">
        <title>Genome sequence of the necrotrophic plant pathogen Pythium ultimum reveals original pathogenicity mechanisms and effector repertoire.</title>
        <authorList>
            <person name="Levesque C.A."/>
            <person name="Brouwer H."/>
            <person name="Cano L."/>
            <person name="Hamilton J.P."/>
            <person name="Holt C."/>
            <person name="Huitema E."/>
            <person name="Raffaele S."/>
            <person name="Robideau G.P."/>
            <person name="Thines M."/>
            <person name="Win J."/>
            <person name="Zerillo M.M."/>
            <person name="Beakes G.W."/>
            <person name="Boore J.L."/>
            <person name="Busam D."/>
            <person name="Dumas B."/>
            <person name="Ferriera S."/>
            <person name="Fuerstenberg S.I."/>
            <person name="Gachon C.M."/>
            <person name="Gaulin E."/>
            <person name="Govers F."/>
            <person name="Grenville-Briggs L."/>
            <person name="Horner N."/>
            <person name="Hostetler J."/>
            <person name="Jiang R.H."/>
            <person name="Johnson J."/>
            <person name="Krajaejun T."/>
            <person name="Lin H."/>
            <person name="Meijer H.J."/>
            <person name="Moore B."/>
            <person name="Morris P."/>
            <person name="Phuntmart V."/>
            <person name="Puiu D."/>
            <person name="Shetty J."/>
            <person name="Stajich J.E."/>
            <person name="Tripathy S."/>
            <person name="Wawra S."/>
            <person name="van West P."/>
            <person name="Whitty B.R."/>
            <person name="Coutinho P.M."/>
            <person name="Henrissat B."/>
            <person name="Martin F."/>
            <person name="Thomas P.D."/>
            <person name="Tyler B.M."/>
            <person name="De Vries R.P."/>
            <person name="Kamoun S."/>
            <person name="Yandell M."/>
            <person name="Tisserat N."/>
            <person name="Buell C.R."/>
        </authorList>
    </citation>
    <scope>NUCLEOTIDE SEQUENCE</scope>
    <source>
        <strain evidence="11">DAOM:BR144</strain>
    </source>
</reference>
<feature type="domain" description="Cadherin" evidence="9">
    <location>
        <begin position="1295"/>
        <end position="1404"/>
    </location>
</feature>
<dbReference type="SMART" id="SM00112">
    <property type="entry name" value="CA"/>
    <property type="match status" value="31"/>
</dbReference>
<keyword evidence="3" id="KW-0732">Signal</keyword>
<evidence type="ECO:0000256" key="5">
    <source>
        <dbReference type="ARBA" id="ARBA00022837"/>
    </source>
</evidence>
<feature type="domain" description="Cadherin" evidence="9">
    <location>
        <begin position="2448"/>
        <end position="2527"/>
    </location>
</feature>
<dbReference type="InterPro" id="IPR050971">
    <property type="entry name" value="Cadherin-domain_protein"/>
</dbReference>
<feature type="domain" description="Cadherin" evidence="9">
    <location>
        <begin position="434"/>
        <end position="542"/>
    </location>
</feature>
<feature type="domain" description="Cadherin" evidence="9">
    <location>
        <begin position="3189"/>
        <end position="3289"/>
    </location>
</feature>
<organism evidence="10 11">
    <name type="scientific">Globisporangium ultimum (strain ATCC 200006 / CBS 805.95 / DAOM BR144)</name>
    <name type="common">Pythium ultimum</name>
    <dbReference type="NCBI Taxonomy" id="431595"/>
    <lineage>
        <taxon>Eukaryota</taxon>
        <taxon>Sar</taxon>
        <taxon>Stramenopiles</taxon>
        <taxon>Oomycota</taxon>
        <taxon>Peronosporomycetes</taxon>
        <taxon>Pythiales</taxon>
        <taxon>Pythiaceae</taxon>
        <taxon>Globisporangium</taxon>
    </lineage>
</organism>
<reference evidence="10" key="3">
    <citation type="submission" date="2015-02" db="UniProtKB">
        <authorList>
            <consortium name="EnsemblProtists"/>
        </authorList>
    </citation>
    <scope>IDENTIFICATION</scope>
    <source>
        <strain evidence="10">DAOM BR144</strain>
    </source>
</reference>
<feature type="domain" description="Cadherin" evidence="9">
    <location>
        <begin position="2327"/>
        <end position="2426"/>
    </location>
</feature>
<dbReference type="Pfam" id="PF00028">
    <property type="entry name" value="Cadherin"/>
    <property type="match status" value="14"/>
</dbReference>
<dbReference type="EnsemblProtists" id="PYU1_T011030">
    <property type="protein sequence ID" value="PYU1_T011030"/>
    <property type="gene ID" value="PYU1_G011006"/>
</dbReference>
<feature type="domain" description="Cadherin" evidence="9">
    <location>
        <begin position="2980"/>
        <end position="3087"/>
    </location>
</feature>
<dbReference type="Gene3D" id="2.60.40.60">
    <property type="entry name" value="Cadherins"/>
    <property type="match status" value="31"/>
</dbReference>
<comment type="subcellular location">
    <subcellularLocation>
        <location evidence="1">Membrane</location>
        <topology evidence="1">Single-pass membrane protein</topology>
    </subcellularLocation>
</comment>
<feature type="domain" description="Cadherin" evidence="9">
    <location>
        <begin position="1896"/>
        <end position="1994"/>
    </location>
</feature>
<feature type="domain" description="Cadherin" evidence="9">
    <location>
        <begin position="541"/>
        <end position="645"/>
    </location>
</feature>
<evidence type="ECO:0000256" key="8">
    <source>
        <dbReference type="ARBA" id="ARBA00023136"/>
    </source>
</evidence>
<dbReference type="Proteomes" id="UP000019132">
    <property type="component" value="Unassembled WGS sequence"/>
</dbReference>
<dbReference type="CDD" id="cd11304">
    <property type="entry name" value="Cadherin_repeat"/>
    <property type="match status" value="27"/>
</dbReference>
<evidence type="ECO:0000256" key="6">
    <source>
        <dbReference type="ARBA" id="ARBA00022889"/>
    </source>
</evidence>
<feature type="domain" description="Cadherin" evidence="9">
    <location>
        <begin position="2774"/>
        <end position="2872"/>
    </location>
</feature>
<feature type="domain" description="Cadherin" evidence="9">
    <location>
        <begin position="644"/>
        <end position="749"/>
    </location>
</feature>
<dbReference type="GO" id="GO:0005509">
    <property type="term" value="F:calcium ion binding"/>
    <property type="evidence" value="ECO:0007669"/>
    <property type="project" value="InterPro"/>
</dbReference>
<dbReference type="InParanoid" id="K3X1D1"/>
<feature type="domain" description="Cadherin" evidence="9">
    <location>
        <begin position="1422"/>
        <end position="1511"/>
    </location>
</feature>
<feature type="domain" description="Cadherin" evidence="9">
    <location>
        <begin position="1075"/>
        <end position="1182"/>
    </location>
</feature>
<dbReference type="InterPro" id="IPR006644">
    <property type="entry name" value="Cadg"/>
</dbReference>
<dbReference type="PANTHER" id="PTHR24025:SF23">
    <property type="entry name" value="NEURAL-CADHERIN"/>
    <property type="match status" value="1"/>
</dbReference>
<keyword evidence="11" id="KW-1185">Reference proteome</keyword>
<evidence type="ECO:0000256" key="3">
    <source>
        <dbReference type="ARBA" id="ARBA00022729"/>
    </source>
</evidence>
<feature type="domain" description="Cadherin" evidence="9">
    <location>
        <begin position="3419"/>
        <end position="3523"/>
    </location>
</feature>
<evidence type="ECO:0000256" key="7">
    <source>
        <dbReference type="ARBA" id="ARBA00022989"/>
    </source>
</evidence>
<evidence type="ECO:0000256" key="1">
    <source>
        <dbReference type="ARBA" id="ARBA00004167"/>
    </source>
</evidence>
<keyword evidence="8" id="KW-0472">Membrane</keyword>
<feature type="domain" description="Cadherin" evidence="9">
    <location>
        <begin position="1996"/>
        <end position="2107"/>
    </location>
</feature>
<proteinExistence type="predicted"/>
<dbReference type="PROSITE" id="PS50268">
    <property type="entry name" value="CADHERIN_2"/>
    <property type="match status" value="32"/>
</dbReference>
<dbReference type="HOGENOM" id="CLU_224155_0_0_1"/>
<dbReference type="FunFam" id="2.60.40.60:FF:000033">
    <property type="entry name" value="FAT atypical cadherin 1"/>
    <property type="match status" value="1"/>
</dbReference>
<keyword evidence="7" id="KW-1133">Transmembrane helix</keyword>
<evidence type="ECO:0000313" key="10">
    <source>
        <dbReference type="EnsemblProtists" id="PYU1_T011030"/>
    </source>
</evidence>
<evidence type="ECO:0000256" key="4">
    <source>
        <dbReference type="ARBA" id="ARBA00022737"/>
    </source>
</evidence>
<feature type="domain" description="Cadherin" evidence="9">
    <location>
        <begin position="1182"/>
        <end position="1291"/>
    </location>
</feature>
<dbReference type="SUPFAM" id="SSF49313">
    <property type="entry name" value="Cadherin-like"/>
    <property type="match status" value="30"/>
</dbReference>
<feature type="domain" description="Cadherin" evidence="9">
    <location>
        <begin position="1723"/>
        <end position="1844"/>
    </location>
</feature>
<accession>K3X1D1</accession>
<evidence type="ECO:0000313" key="11">
    <source>
        <dbReference type="Proteomes" id="UP000019132"/>
    </source>
</evidence>
<dbReference type="GO" id="GO:0007156">
    <property type="term" value="P:homophilic cell adhesion via plasma membrane adhesion molecules"/>
    <property type="evidence" value="ECO:0007669"/>
    <property type="project" value="InterPro"/>
</dbReference>